<dbReference type="GO" id="GO:0008080">
    <property type="term" value="F:N-acetyltransferase activity"/>
    <property type="evidence" value="ECO:0007669"/>
    <property type="project" value="InterPro"/>
</dbReference>
<evidence type="ECO:0000256" key="2">
    <source>
        <dbReference type="ARBA" id="ARBA00022679"/>
    </source>
</evidence>
<protein>
    <submittedName>
        <fullName evidence="5">Dna polymerase delta subunit 2</fullName>
    </submittedName>
</protein>
<dbReference type="SUPFAM" id="SSF55729">
    <property type="entry name" value="Acyl-CoA N-acyltransferases (Nat)"/>
    <property type="match status" value="1"/>
</dbReference>
<keyword evidence="2" id="KW-0808">Transferase</keyword>
<keyword evidence="6" id="KW-1185">Reference proteome</keyword>
<evidence type="ECO:0000256" key="1">
    <source>
        <dbReference type="ARBA" id="ARBA00009342"/>
    </source>
</evidence>
<proteinExistence type="inferred from homology"/>
<dbReference type="InterPro" id="IPR016181">
    <property type="entry name" value="Acyl_CoA_acyltransferase"/>
</dbReference>
<evidence type="ECO:0000313" key="6">
    <source>
        <dbReference type="Proteomes" id="UP000192927"/>
    </source>
</evidence>
<dbReference type="EMBL" id="FWEW01000441">
    <property type="protein sequence ID" value="SLM34928.1"/>
    <property type="molecule type" value="Genomic_DNA"/>
</dbReference>
<comment type="similarity">
    <text evidence="1">Belongs to the acetyltransferase family. GNAT subfamily.</text>
</comment>
<dbReference type="PANTHER" id="PTHR13256:SF16">
    <property type="entry name" value="ALPHA_BETA-TUBULIN-N-ACETYLTRANSFERASE 9"/>
    <property type="match status" value="1"/>
</dbReference>
<dbReference type="InterPro" id="IPR000182">
    <property type="entry name" value="GNAT_dom"/>
</dbReference>
<evidence type="ECO:0000256" key="3">
    <source>
        <dbReference type="ARBA" id="ARBA00023315"/>
    </source>
</evidence>
<dbReference type="Pfam" id="PF13302">
    <property type="entry name" value="Acetyltransf_3"/>
    <property type="match status" value="1"/>
</dbReference>
<evidence type="ECO:0000259" key="4">
    <source>
        <dbReference type="Pfam" id="PF13302"/>
    </source>
</evidence>
<dbReference type="Proteomes" id="UP000192927">
    <property type="component" value="Unassembled WGS sequence"/>
</dbReference>
<accession>A0A1W5CVN8</accession>
<organism evidence="5 6">
    <name type="scientific">Lasallia pustulata</name>
    <dbReference type="NCBI Taxonomy" id="136370"/>
    <lineage>
        <taxon>Eukaryota</taxon>
        <taxon>Fungi</taxon>
        <taxon>Dikarya</taxon>
        <taxon>Ascomycota</taxon>
        <taxon>Pezizomycotina</taxon>
        <taxon>Lecanoromycetes</taxon>
        <taxon>OSLEUM clade</taxon>
        <taxon>Umbilicariomycetidae</taxon>
        <taxon>Umbilicariales</taxon>
        <taxon>Umbilicariaceae</taxon>
        <taxon>Lasallia</taxon>
    </lineage>
</organism>
<dbReference type="PANTHER" id="PTHR13256">
    <property type="entry name" value="N-ACETYLTRANSFERASE 9"/>
    <property type="match status" value="1"/>
</dbReference>
<sequence length="230" mass="26199">MLINRNTAISTPKVLLVPYCKHHVPTYHEWMQDEDLQKATASEPLTLADEHSMQQTWRRDTDKLTFITCTLPSVVPDAILATTHDSFDCMLGDVNLFLTDHHDADPSGVVAEIELMIARKRHQGHGYGRASLLAFLTYVIKHEREILREYSRGNASRVEWSAGTPVRFEYFVVKIDQANQRSVGLFESVGFVKVGEANYFCEVELRCEQPAGWSMDADGEYRELRYEGGD</sequence>
<dbReference type="AlphaFoldDB" id="A0A1W5CVN8"/>
<dbReference type="InterPro" id="IPR039135">
    <property type="entry name" value="NAT9-like"/>
</dbReference>
<reference evidence="6" key="1">
    <citation type="submission" date="2017-03" db="EMBL/GenBank/DDBJ databases">
        <authorList>
            <person name="Sharma R."/>
            <person name="Thines M."/>
        </authorList>
    </citation>
    <scope>NUCLEOTIDE SEQUENCE [LARGE SCALE GENOMIC DNA]</scope>
</reference>
<dbReference type="Gene3D" id="3.40.630.30">
    <property type="match status" value="1"/>
</dbReference>
<evidence type="ECO:0000313" key="5">
    <source>
        <dbReference type="EMBL" id="SLM34928.1"/>
    </source>
</evidence>
<keyword evidence="3" id="KW-0012">Acyltransferase</keyword>
<feature type="domain" description="N-acetyltransferase" evidence="4">
    <location>
        <begin position="14"/>
        <end position="192"/>
    </location>
</feature>
<name>A0A1W5CVN8_9LECA</name>